<dbReference type="EMBL" id="KN833000">
    <property type="protein sequence ID" value="KIM81325.1"/>
    <property type="molecule type" value="Genomic_DNA"/>
</dbReference>
<dbReference type="AlphaFoldDB" id="A0A0C3F9J3"/>
<dbReference type="InParanoid" id="A0A0C3F9J3"/>
<evidence type="ECO:0000313" key="2">
    <source>
        <dbReference type="Proteomes" id="UP000054166"/>
    </source>
</evidence>
<reference evidence="2" key="2">
    <citation type="submission" date="2015-01" db="EMBL/GenBank/DDBJ databases">
        <title>Evolutionary Origins and Diversification of the Mycorrhizal Mutualists.</title>
        <authorList>
            <consortium name="DOE Joint Genome Institute"/>
            <consortium name="Mycorrhizal Genomics Consortium"/>
            <person name="Kohler A."/>
            <person name="Kuo A."/>
            <person name="Nagy L.G."/>
            <person name="Floudas D."/>
            <person name="Copeland A."/>
            <person name="Barry K.W."/>
            <person name="Cichocki N."/>
            <person name="Veneault-Fourrey C."/>
            <person name="LaButti K."/>
            <person name="Lindquist E.A."/>
            <person name="Lipzen A."/>
            <person name="Lundell T."/>
            <person name="Morin E."/>
            <person name="Murat C."/>
            <person name="Riley R."/>
            <person name="Ohm R."/>
            <person name="Sun H."/>
            <person name="Tunlid A."/>
            <person name="Henrissat B."/>
            <person name="Grigoriev I.V."/>
            <person name="Hibbett D.S."/>
            <person name="Martin F."/>
        </authorList>
    </citation>
    <scope>NUCLEOTIDE SEQUENCE [LARGE SCALE GENOMIC DNA]</scope>
    <source>
        <strain evidence="2">F 1598</strain>
    </source>
</reference>
<gene>
    <name evidence="1" type="ORF">PILCRDRAFT_821792</name>
</gene>
<sequence>MANVYGLIACRSRIPVLTTTGPRSSKLWTTLASLVSCPVGSALKPDRWINTR</sequence>
<keyword evidence="2" id="KW-1185">Reference proteome</keyword>
<accession>A0A0C3F9J3</accession>
<evidence type="ECO:0000313" key="1">
    <source>
        <dbReference type="EMBL" id="KIM81325.1"/>
    </source>
</evidence>
<reference evidence="1 2" key="1">
    <citation type="submission" date="2014-04" db="EMBL/GenBank/DDBJ databases">
        <authorList>
            <consortium name="DOE Joint Genome Institute"/>
            <person name="Kuo A."/>
            <person name="Tarkka M."/>
            <person name="Buscot F."/>
            <person name="Kohler A."/>
            <person name="Nagy L.G."/>
            <person name="Floudas D."/>
            <person name="Copeland A."/>
            <person name="Barry K.W."/>
            <person name="Cichocki N."/>
            <person name="Veneault-Fourrey C."/>
            <person name="LaButti K."/>
            <person name="Lindquist E.A."/>
            <person name="Lipzen A."/>
            <person name="Lundell T."/>
            <person name="Morin E."/>
            <person name="Murat C."/>
            <person name="Sun H."/>
            <person name="Tunlid A."/>
            <person name="Henrissat B."/>
            <person name="Grigoriev I.V."/>
            <person name="Hibbett D.S."/>
            <person name="Martin F."/>
            <person name="Nordberg H.P."/>
            <person name="Cantor M.N."/>
            <person name="Hua S.X."/>
        </authorList>
    </citation>
    <scope>NUCLEOTIDE SEQUENCE [LARGE SCALE GENOMIC DNA]</scope>
    <source>
        <strain evidence="1 2">F 1598</strain>
    </source>
</reference>
<protein>
    <submittedName>
        <fullName evidence="1">Uncharacterized protein</fullName>
    </submittedName>
</protein>
<organism evidence="1 2">
    <name type="scientific">Piloderma croceum (strain F 1598)</name>
    <dbReference type="NCBI Taxonomy" id="765440"/>
    <lineage>
        <taxon>Eukaryota</taxon>
        <taxon>Fungi</taxon>
        <taxon>Dikarya</taxon>
        <taxon>Basidiomycota</taxon>
        <taxon>Agaricomycotina</taxon>
        <taxon>Agaricomycetes</taxon>
        <taxon>Agaricomycetidae</taxon>
        <taxon>Atheliales</taxon>
        <taxon>Atheliaceae</taxon>
        <taxon>Piloderma</taxon>
    </lineage>
</organism>
<name>A0A0C3F9J3_PILCF</name>
<dbReference type="HOGENOM" id="CLU_3088050_0_0_1"/>
<dbReference type="Proteomes" id="UP000054166">
    <property type="component" value="Unassembled WGS sequence"/>
</dbReference>
<proteinExistence type="predicted"/>